<feature type="transmembrane region" description="Helical" evidence="2">
    <location>
        <begin position="122"/>
        <end position="139"/>
    </location>
</feature>
<keyword evidence="2" id="KW-0472">Membrane</keyword>
<feature type="region of interest" description="Disordered" evidence="1">
    <location>
        <begin position="462"/>
        <end position="526"/>
    </location>
</feature>
<accession>A0A6S6WQ72</accession>
<dbReference type="AlphaFoldDB" id="A0A6S6WQ72"/>
<name>A0A6S6WQ72_9PLEO</name>
<dbReference type="Proteomes" id="UP000472372">
    <property type="component" value="Chromosome 11"/>
</dbReference>
<feature type="compositionally biased region" description="Basic and acidic residues" evidence="1">
    <location>
        <begin position="462"/>
        <end position="473"/>
    </location>
</feature>
<keyword evidence="2" id="KW-1133">Transmembrane helix</keyword>
<evidence type="ECO:0000256" key="2">
    <source>
        <dbReference type="SAM" id="Phobius"/>
    </source>
</evidence>
<organism evidence="3 4">
    <name type="scientific">Pyrenophora teres f. teres</name>
    <dbReference type="NCBI Taxonomy" id="97479"/>
    <lineage>
        <taxon>Eukaryota</taxon>
        <taxon>Fungi</taxon>
        <taxon>Dikarya</taxon>
        <taxon>Ascomycota</taxon>
        <taxon>Pezizomycotina</taxon>
        <taxon>Dothideomycetes</taxon>
        <taxon>Pleosporomycetidae</taxon>
        <taxon>Pleosporales</taxon>
        <taxon>Pleosporineae</taxon>
        <taxon>Pleosporaceae</taxon>
        <taxon>Pyrenophora</taxon>
    </lineage>
</organism>
<keyword evidence="2" id="KW-0812">Transmembrane</keyword>
<protein>
    <submittedName>
        <fullName evidence="3">Uncharacterized protein</fullName>
    </submittedName>
</protein>
<dbReference type="EMBL" id="HG992987">
    <property type="protein sequence ID" value="CAE7215152.1"/>
    <property type="molecule type" value="Genomic_DNA"/>
</dbReference>
<feature type="transmembrane region" description="Helical" evidence="2">
    <location>
        <begin position="72"/>
        <end position="90"/>
    </location>
</feature>
<evidence type="ECO:0000256" key="1">
    <source>
        <dbReference type="SAM" id="MobiDB-lite"/>
    </source>
</evidence>
<feature type="compositionally biased region" description="Basic and acidic residues" evidence="1">
    <location>
        <begin position="517"/>
        <end position="526"/>
    </location>
</feature>
<evidence type="ECO:0000313" key="4">
    <source>
        <dbReference type="Proteomes" id="UP000472372"/>
    </source>
</evidence>
<proteinExistence type="predicted"/>
<evidence type="ECO:0000313" key="3">
    <source>
        <dbReference type="EMBL" id="CAE7215152.1"/>
    </source>
</evidence>
<gene>
    <name evidence="3" type="ORF">PTTW11_10657</name>
</gene>
<reference evidence="3" key="1">
    <citation type="submission" date="2021-02" db="EMBL/GenBank/DDBJ databases">
        <authorList>
            <person name="Syme A R."/>
            <person name="Syme A R."/>
            <person name="Moolhuijzen P."/>
        </authorList>
    </citation>
    <scope>NUCLEOTIDE SEQUENCE</scope>
    <source>
        <strain evidence="3">W1-1</strain>
    </source>
</reference>
<sequence length="526" mass="59345">MVLRLFAPPGEGQHRLVPRRPDPIGANATLQYAVISSTVLAAAYTSLGSRFSQRATSAQALSRTALFIRSSARFGAAVGAVGALANWYYYSAFANVVVSQKLPNAKTWRLYKSTKKLTVEDGALVGAALGLAVSIPTLFARRLPIPRWSQCFGLVNTGACTGVLGAHAYFQYTGDRQRAYKRLDRRLRRRSLEFWAIFWDKELMARLDPLMQHYVRHQGIWYTQLLPDDVFQEAGELDKGRIKSKRPGAIGQTLATQQPEPPFYTQPFDYAEDLKQITVDSTLEGIKEMEAEKKELLDEADYLLFFNAQQKYDYCHHVGPMDQDERRRRLNEILLVDIAWNRLRNAADAITLRLTQWRISLQHKAAWEASNSGDDHVDEWLPKPDRIDFVSHKPTLSVQEVAKMQGEIDLEVRTFERLCTDQILPKERREQRRQDAEDGRVILRAADHVLFKLEKARNSVESFEKNAGGRESDAAASPSAIEPTATGTTGPMAEAAIQAMEKFEKSQVNGEQVTDPPDSRLKPNQP</sequence>